<dbReference type="AlphaFoldDB" id="A0A101LX07"/>
<comment type="caution">
    <text evidence="1">The sequence shown here is derived from an EMBL/GenBank/DDBJ whole genome shotgun (WGS) entry which is preliminary data.</text>
</comment>
<organism evidence="1">
    <name type="scientific">Picea glauca</name>
    <name type="common">White spruce</name>
    <name type="synonym">Pinus glauca</name>
    <dbReference type="NCBI Taxonomy" id="3330"/>
    <lineage>
        <taxon>Eukaryota</taxon>
        <taxon>Viridiplantae</taxon>
        <taxon>Streptophyta</taxon>
        <taxon>Embryophyta</taxon>
        <taxon>Tracheophyta</taxon>
        <taxon>Spermatophyta</taxon>
        <taxon>Pinopsida</taxon>
        <taxon>Pinidae</taxon>
        <taxon>Conifers I</taxon>
        <taxon>Pinales</taxon>
        <taxon>Pinaceae</taxon>
        <taxon>Picea</taxon>
    </lineage>
</organism>
<evidence type="ECO:0000313" key="1">
    <source>
        <dbReference type="EMBL" id="KUM46932.1"/>
    </source>
</evidence>
<name>A0A101LX07_PICGL</name>
<accession>A0A101LX07</accession>
<sequence>MTSELFHDGGNGKKASKRWQVLHLQGEQKRESKRLPFLRQAASSIDQQVGYSTVSFLSVLTNMPRS</sequence>
<keyword evidence="1" id="KW-0496">Mitochondrion</keyword>
<protein>
    <submittedName>
        <fullName evidence="1">Uncharacterized protein</fullName>
    </submittedName>
</protein>
<geneLocation type="mitochondrion" evidence="1"/>
<gene>
    <name evidence="1" type="ORF">ABT39_MTgene6387</name>
</gene>
<dbReference type="EMBL" id="LKAM01000009">
    <property type="protein sequence ID" value="KUM46932.1"/>
    <property type="molecule type" value="Genomic_DNA"/>
</dbReference>
<proteinExistence type="predicted"/>
<reference evidence="1" key="1">
    <citation type="journal article" date="2015" name="Genome Biol. Evol.">
        <title>Organellar Genomes of White Spruce (Picea glauca): Assembly and Annotation.</title>
        <authorList>
            <person name="Jackman S.D."/>
            <person name="Warren R.L."/>
            <person name="Gibb E.A."/>
            <person name="Vandervalk B.P."/>
            <person name="Mohamadi H."/>
            <person name="Chu J."/>
            <person name="Raymond A."/>
            <person name="Pleasance S."/>
            <person name="Coope R."/>
            <person name="Wildung M.R."/>
            <person name="Ritland C.E."/>
            <person name="Bousquet J."/>
            <person name="Jones S.J."/>
            <person name="Bohlmann J."/>
            <person name="Birol I."/>
        </authorList>
    </citation>
    <scope>NUCLEOTIDE SEQUENCE [LARGE SCALE GENOMIC DNA]</scope>
    <source>
        <tissue evidence="1">Flushing bud</tissue>
    </source>
</reference>